<dbReference type="InterPro" id="IPR020846">
    <property type="entry name" value="MFS_dom"/>
</dbReference>
<accession>A0A094PRB5</accession>
<gene>
    <name evidence="3" type="ORF">GM51_19180</name>
</gene>
<dbReference type="Pfam" id="PF07690">
    <property type="entry name" value="MFS_1"/>
    <property type="match status" value="1"/>
</dbReference>
<dbReference type="InterPro" id="IPR011701">
    <property type="entry name" value="MFS"/>
</dbReference>
<dbReference type="AlphaFoldDB" id="A0A094PRB5"/>
<organism evidence="3">
    <name type="scientific">freshwater metagenome</name>
    <dbReference type="NCBI Taxonomy" id="449393"/>
    <lineage>
        <taxon>unclassified sequences</taxon>
        <taxon>metagenomes</taxon>
        <taxon>ecological metagenomes</taxon>
    </lineage>
</organism>
<dbReference type="EMBL" id="JNSL01000178">
    <property type="protein sequence ID" value="KGA13642.1"/>
    <property type="molecule type" value="Genomic_DNA"/>
</dbReference>
<dbReference type="InterPro" id="IPR036259">
    <property type="entry name" value="MFS_trans_sf"/>
</dbReference>
<reference evidence="3" key="1">
    <citation type="submission" date="2014-06" db="EMBL/GenBank/DDBJ databases">
        <title>Key roles for freshwater Actinobacteria revealed by deep metagenomic sequencing.</title>
        <authorList>
            <person name="Ghai R."/>
            <person name="Mizuno C.M."/>
            <person name="Picazo A."/>
            <person name="Camacho A."/>
            <person name="Rodriguez-Valera F."/>
        </authorList>
    </citation>
    <scope>NUCLEOTIDE SEQUENCE</scope>
</reference>
<keyword evidence="1" id="KW-1133">Transmembrane helix</keyword>
<feature type="non-terminal residue" evidence="3">
    <location>
        <position position="1"/>
    </location>
</feature>
<feature type="transmembrane region" description="Helical" evidence="1">
    <location>
        <begin position="36"/>
        <end position="57"/>
    </location>
</feature>
<protein>
    <recommendedName>
        <fullName evidence="2">Major facilitator superfamily (MFS) profile domain-containing protein</fullName>
    </recommendedName>
</protein>
<dbReference type="GO" id="GO:0022857">
    <property type="term" value="F:transmembrane transporter activity"/>
    <property type="evidence" value="ECO:0007669"/>
    <property type="project" value="InterPro"/>
</dbReference>
<feature type="transmembrane region" description="Helical" evidence="1">
    <location>
        <begin position="69"/>
        <end position="88"/>
    </location>
</feature>
<evidence type="ECO:0000256" key="1">
    <source>
        <dbReference type="SAM" id="Phobius"/>
    </source>
</evidence>
<keyword evidence="1" id="KW-0472">Membrane</keyword>
<comment type="caution">
    <text evidence="3">The sequence shown here is derived from an EMBL/GenBank/DDBJ whole genome shotgun (WGS) entry which is preliminary data.</text>
</comment>
<evidence type="ECO:0000259" key="2">
    <source>
        <dbReference type="PROSITE" id="PS50850"/>
    </source>
</evidence>
<feature type="transmembrane region" description="Helical" evidence="1">
    <location>
        <begin position="94"/>
        <end position="115"/>
    </location>
</feature>
<proteinExistence type="predicted"/>
<feature type="domain" description="Major facilitator superfamily (MFS) profile" evidence="2">
    <location>
        <begin position="1"/>
        <end position="125"/>
    </location>
</feature>
<sequence length="125" mass="13161">YLSTKHEFKLDRIWSFAVALISIGTLLIIFTSSPTLTILGLIIAAIGIGPCAAIAIANASACAQGSDRGIAVFVIGMGVSMGVSPWIMGLVSEAFGFAAAYALILIALIPSTIFFRSINREQVRQ</sequence>
<name>A0A094PRB5_9ZZZZ</name>
<feature type="transmembrane region" description="Helical" evidence="1">
    <location>
        <begin position="12"/>
        <end position="30"/>
    </location>
</feature>
<dbReference type="PROSITE" id="PS50850">
    <property type="entry name" value="MFS"/>
    <property type="match status" value="1"/>
</dbReference>
<evidence type="ECO:0000313" key="3">
    <source>
        <dbReference type="EMBL" id="KGA13642.1"/>
    </source>
</evidence>
<dbReference type="SUPFAM" id="SSF103473">
    <property type="entry name" value="MFS general substrate transporter"/>
    <property type="match status" value="1"/>
</dbReference>
<keyword evidence="1" id="KW-0812">Transmembrane</keyword>
<dbReference type="Gene3D" id="1.20.1250.20">
    <property type="entry name" value="MFS general substrate transporter like domains"/>
    <property type="match status" value="1"/>
</dbReference>